<sequence>MVVGRFLGPFSAKNDPITNAHPAVKQIANFWGIITMTGRNIVNAMKTRICHSQEIHQSTWDLKLPGNPLTPFETLDTSELQNTISRTYSNPL</sequence>
<dbReference type="AlphaFoldDB" id="A0A0A8YXA5"/>
<dbReference type="EMBL" id="GBRH01268805">
    <property type="protein sequence ID" value="JAD29090.1"/>
    <property type="molecule type" value="Transcribed_RNA"/>
</dbReference>
<reference evidence="1" key="2">
    <citation type="journal article" date="2015" name="Data Brief">
        <title>Shoot transcriptome of the giant reed, Arundo donax.</title>
        <authorList>
            <person name="Barrero R.A."/>
            <person name="Guerrero F.D."/>
            <person name="Moolhuijzen P."/>
            <person name="Goolsby J.A."/>
            <person name="Tidwell J."/>
            <person name="Bellgard S.E."/>
            <person name="Bellgard M.I."/>
        </authorList>
    </citation>
    <scope>NUCLEOTIDE SEQUENCE</scope>
    <source>
        <tissue evidence="1">Shoot tissue taken approximately 20 cm above the soil surface</tissue>
    </source>
</reference>
<organism evidence="1">
    <name type="scientific">Arundo donax</name>
    <name type="common">Giant reed</name>
    <name type="synonym">Donax arundinaceus</name>
    <dbReference type="NCBI Taxonomy" id="35708"/>
    <lineage>
        <taxon>Eukaryota</taxon>
        <taxon>Viridiplantae</taxon>
        <taxon>Streptophyta</taxon>
        <taxon>Embryophyta</taxon>
        <taxon>Tracheophyta</taxon>
        <taxon>Spermatophyta</taxon>
        <taxon>Magnoliopsida</taxon>
        <taxon>Liliopsida</taxon>
        <taxon>Poales</taxon>
        <taxon>Poaceae</taxon>
        <taxon>PACMAD clade</taxon>
        <taxon>Arundinoideae</taxon>
        <taxon>Arundineae</taxon>
        <taxon>Arundo</taxon>
    </lineage>
</organism>
<proteinExistence type="predicted"/>
<accession>A0A0A8YXA5</accession>
<name>A0A0A8YXA5_ARUDO</name>
<reference evidence="1" key="1">
    <citation type="submission" date="2014-09" db="EMBL/GenBank/DDBJ databases">
        <authorList>
            <person name="Magalhaes I.L.F."/>
            <person name="Oliveira U."/>
            <person name="Santos F.R."/>
            <person name="Vidigal T.H.D.A."/>
            <person name="Brescovit A.D."/>
            <person name="Santos A.J."/>
        </authorList>
    </citation>
    <scope>NUCLEOTIDE SEQUENCE</scope>
    <source>
        <tissue evidence="1">Shoot tissue taken approximately 20 cm above the soil surface</tissue>
    </source>
</reference>
<evidence type="ECO:0000313" key="1">
    <source>
        <dbReference type="EMBL" id="JAD29090.1"/>
    </source>
</evidence>
<protein>
    <submittedName>
        <fullName evidence="1">Uncharacterized protein</fullName>
    </submittedName>
</protein>